<dbReference type="PANTHER" id="PTHR24221">
    <property type="entry name" value="ATP-BINDING CASSETTE SUB-FAMILY B"/>
    <property type="match status" value="1"/>
</dbReference>
<dbReference type="GO" id="GO:0016887">
    <property type="term" value="F:ATP hydrolysis activity"/>
    <property type="evidence" value="ECO:0007669"/>
    <property type="project" value="InterPro"/>
</dbReference>
<dbReference type="GO" id="GO:0006508">
    <property type="term" value="P:proteolysis"/>
    <property type="evidence" value="ECO:0007669"/>
    <property type="project" value="InterPro"/>
</dbReference>
<sequence length="731" mass="81060">MFNLPGNWIQKNGQIQKIKRVKVPTVLQMEAVECGAASLAMVLGYYGRFVPLEELRLECGVSRDGSKASNLLKAARRYGLSAVGYRLEPERVKKFQGPMIIFWNFNHFLVLEGFKKGFVYLNDPASGPRRVTGEEFDQSFTGVVLTFEPGPDFQKGGEKSNIIPALKSRLRGFQLYLIYLVLAGFLMVLPGLVIPVFTRIFVDNILLQNMKSWVPPLLIGMGLTAVLRLGLTWLQNYYLLQMETKLALSTSGQFFWHVLRLPVQFFAQRYSGEIGARVQINDQVAQFLAGRLAPTVLDCMVIIFYFALMLRYDVLLALVGLFIASLNIFYLQFVARKRNDQNQKLLQDRGKLYGTSMAGLQMIETLKAGGNESDFFAKWAGYKAKLVNSEQEMGVSNGYLAVVPFFLDNLNLMVILSIGGLHVINGQLTIGMLVAFQSLMSSFLEPVRSLVNMGSTLQEMKGNINRVEDVLRYPVDSRLADLDSPGGLPAGPVKLNGYVELKNVTFGYSRLEPPLIENFNLKMKPGSRVALVGGSGSGKSTIAKLVAGLYRPWSGEIIFDGKSRSAIPRLLITNSLSVVDQDIILFEGTVRDNLTLWDSTIAEADVIQAARDACIHQDIAARDGGYDHLVEEGGRNFSGGQQQRMEIARALAGKPSILILDEATSALDPVTEKIINDNIRRRGGTLMIVAHRLSTIRDCDEIIVLEKGKVVQRGTHEQLKNVKGPYADLIG</sequence>
<feature type="transmembrane region" description="Helical" evidence="12">
    <location>
        <begin position="217"/>
        <end position="239"/>
    </location>
</feature>
<dbReference type="PROSITE" id="PS50990">
    <property type="entry name" value="PEPTIDASE_C39"/>
    <property type="match status" value="1"/>
</dbReference>
<keyword evidence="9 12" id="KW-1133">Transmembrane helix</keyword>
<evidence type="ECO:0000256" key="2">
    <source>
        <dbReference type="ARBA" id="ARBA00022448"/>
    </source>
</evidence>
<name>A0A1I2XEG1_9FIRM</name>
<dbReference type="GO" id="GO:0005886">
    <property type="term" value="C:plasma membrane"/>
    <property type="evidence" value="ECO:0007669"/>
    <property type="project" value="UniProtKB-SubCell"/>
</dbReference>
<feature type="transmembrane region" description="Helical" evidence="12">
    <location>
        <begin position="176"/>
        <end position="197"/>
    </location>
</feature>
<dbReference type="Pfam" id="PF03412">
    <property type="entry name" value="Peptidase_C39"/>
    <property type="match status" value="1"/>
</dbReference>
<keyword evidence="2" id="KW-0813">Transport</keyword>
<evidence type="ECO:0000313" key="16">
    <source>
        <dbReference type="EMBL" id="SFH11924.1"/>
    </source>
</evidence>
<dbReference type="InterPro" id="IPR011527">
    <property type="entry name" value="ABC1_TM_dom"/>
</dbReference>
<dbReference type="PROSITE" id="PS50929">
    <property type="entry name" value="ABC_TM1F"/>
    <property type="match status" value="1"/>
</dbReference>
<proteinExistence type="predicted"/>
<dbReference type="Gene3D" id="3.90.70.10">
    <property type="entry name" value="Cysteine proteinases"/>
    <property type="match status" value="1"/>
</dbReference>
<evidence type="ECO:0000259" key="14">
    <source>
        <dbReference type="PROSITE" id="PS50929"/>
    </source>
</evidence>
<dbReference type="STRING" id="341036.SAMN05660649_03928"/>
<dbReference type="CDD" id="cd18569">
    <property type="entry name" value="ABC_6TM_NHLM_bacteriocin"/>
    <property type="match status" value="1"/>
</dbReference>
<evidence type="ECO:0000256" key="7">
    <source>
        <dbReference type="ARBA" id="ARBA00022840"/>
    </source>
</evidence>
<dbReference type="InterPro" id="IPR036640">
    <property type="entry name" value="ABC1_TM_sf"/>
</dbReference>
<keyword evidence="4 12" id="KW-0812">Transmembrane</keyword>
<keyword evidence="17" id="KW-1185">Reference proteome</keyword>
<dbReference type="GO" id="GO:0043213">
    <property type="term" value="P:bacteriocin transport"/>
    <property type="evidence" value="ECO:0007669"/>
    <property type="project" value="UniProtKB-KW"/>
</dbReference>
<evidence type="ECO:0000259" key="13">
    <source>
        <dbReference type="PROSITE" id="PS50893"/>
    </source>
</evidence>
<keyword evidence="6" id="KW-0788">Thiol protease</keyword>
<evidence type="ECO:0000259" key="15">
    <source>
        <dbReference type="PROSITE" id="PS50990"/>
    </source>
</evidence>
<dbReference type="GO" id="GO:0015031">
    <property type="term" value="P:protein transport"/>
    <property type="evidence" value="ECO:0007669"/>
    <property type="project" value="UniProtKB-KW"/>
</dbReference>
<organism evidence="16 17">
    <name type="scientific">Desulfotruncus arcticus DSM 17038</name>
    <dbReference type="NCBI Taxonomy" id="1121424"/>
    <lineage>
        <taxon>Bacteria</taxon>
        <taxon>Bacillati</taxon>
        <taxon>Bacillota</taxon>
        <taxon>Clostridia</taxon>
        <taxon>Eubacteriales</taxon>
        <taxon>Desulfallaceae</taxon>
        <taxon>Desulfotruncus</taxon>
    </lineage>
</organism>
<feature type="domain" description="ABC transmembrane type-1" evidence="14">
    <location>
        <begin position="180"/>
        <end position="459"/>
    </location>
</feature>
<evidence type="ECO:0000256" key="9">
    <source>
        <dbReference type="ARBA" id="ARBA00022989"/>
    </source>
</evidence>
<dbReference type="InterPro" id="IPR027417">
    <property type="entry name" value="P-loop_NTPase"/>
</dbReference>
<dbReference type="Gene3D" id="1.20.1560.10">
    <property type="entry name" value="ABC transporter type 1, transmembrane domain"/>
    <property type="match status" value="1"/>
</dbReference>
<dbReference type="InterPro" id="IPR003593">
    <property type="entry name" value="AAA+_ATPase"/>
</dbReference>
<keyword evidence="10 12" id="KW-0472">Membrane</keyword>
<accession>A0A1I2XEG1</accession>
<evidence type="ECO:0000256" key="8">
    <source>
        <dbReference type="ARBA" id="ARBA00022927"/>
    </source>
</evidence>
<dbReference type="CDD" id="cd02420">
    <property type="entry name" value="Peptidase_C39D"/>
    <property type="match status" value="1"/>
</dbReference>
<keyword evidence="8" id="KW-0653">Protein transport</keyword>
<dbReference type="NCBIfam" id="TIGR03796">
    <property type="entry name" value="NHLM_micro_ABC1"/>
    <property type="match status" value="1"/>
</dbReference>
<keyword evidence="6" id="KW-0645">Protease</keyword>
<evidence type="ECO:0000256" key="6">
    <source>
        <dbReference type="ARBA" id="ARBA00022807"/>
    </source>
</evidence>
<dbReference type="PROSITE" id="PS50893">
    <property type="entry name" value="ABC_TRANSPORTER_2"/>
    <property type="match status" value="1"/>
</dbReference>
<dbReference type="InterPro" id="IPR005074">
    <property type="entry name" value="Peptidase_C39"/>
</dbReference>
<dbReference type="GO" id="GO:0005524">
    <property type="term" value="F:ATP binding"/>
    <property type="evidence" value="ECO:0007669"/>
    <property type="project" value="UniProtKB-KW"/>
</dbReference>
<dbReference type="GO" id="GO:0008234">
    <property type="term" value="F:cysteine-type peptidase activity"/>
    <property type="evidence" value="ECO:0007669"/>
    <property type="project" value="UniProtKB-KW"/>
</dbReference>
<feature type="transmembrane region" description="Helical" evidence="12">
    <location>
        <begin position="314"/>
        <end position="335"/>
    </location>
</feature>
<reference evidence="17" key="1">
    <citation type="submission" date="2016-10" db="EMBL/GenBank/DDBJ databases">
        <authorList>
            <person name="Varghese N."/>
            <person name="Submissions S."/>
        </authorList>
    </citation>
    <scope>NUCLEOTIDE SEQUENCE [LARGE SCALE GENOMIC DNA]</scope>
    <source>
        <strain evidence="17">DSM 17038</strain>
    </source>
</reference>
<evidence type="ECO:0000256" key="4">
    <source>
        <dbReference type="ARBA" id="ARBA00022692"/>
    </source>
</evidence>
<feature type="domain" description="ABC transporter" evidence="13">
    <location>
        <begin position="499"/>
        <end position="730"/>
    </location>
</feature>
<evidence type="ECO:0000256" key="3">
    <source>
        <dbReference type="ARBA" id="ARBA00022475"/>
    </source>
</evidence>
<dbReference type="AlphaFoldDB" id="A0A1I2XEG1"/>
<dbReference type="GO" id="GO:0140359">
    <property type="term" value="F:ABC-type transporter activity"/>
    <property type="evidence" value="ECO:0007669"/>
    <property type="project" value="InterPro"/>
</dbReference>
<dbReference type="PANTHER" id="PTHR24221:SF654">
    <property type="entry name" value="ATP-BINDING CASSETTE SUB-FAMILY B MEMBER 6"/>
    <property type="match status" value="1"/>
</dbReference>
<dbReference type="Proteomes" id="UP000199337">
    <property type="component" value="Unassembled WGS sequence"/>
</dbReference>
<dbReference type="InterPro" id="IPR017871">
    <property type="entry name" value="ABC_transporter-like_CS"/>
</dbReference>
<evidence type="ECO:0000256" key="11">
    <source>
        <dbReference type="ARBA" id="ARBA00043264"/>
    </source>
</evidence>
<keyword evidence="5" id="KW-0547">Nucleotide-binding</keyword>
<feature type="transmembrane region" description="Helical" evidence="12">
    <location>
        <begin position="287"/>
        <end position="308"/>
    </location>
</feature>
<dbReference type="InterPro" id="IPR022514">
    <property type="entry name" value="NHPM_micro_ABC1"/>
</dbReference>
<dbReference type="PROSITE" id="PS00211">
    <property type="entry name" value="ABC_TRANSPORTER_1"/>
    <property type="match status" value="1"/>
</dbReference>
<evidence type="ECO:0000256" key="5">
    <source>
        <dbReference type="ARBA" id="ARBA00022741"/>
    </source>
</evidence>
<gene>
    <name evidence="16" type="ORF">SAMN05660649_03928</name>
</gene>
<dbReference type="SMART" id="SM00382">
    <property type="entry name" value="AAA"/>
    <property type="match status" value="1"/>
</dbReference>
<keyword evidence="6" id="KW-0378">Hydrolase</keyword>
<dbReference type="GO" id="GO:0034040">
    <property type="term" value="F:ATPase-coupled lipid transmembrane transporter activity"/>
    <property type="evidence" value="ECO:0007669"/>
    <property type="project" value="TreeGrafter"/>
</dbReference>
<dbReference type="EMBL" id="FOOX01000017">
    <property type="protein sequence ID" value="SFH11924.1"/>
    <property type="molecule type" value="Genomic_DNA"/>
</dbReference>
<dbReference type="Pfam" id="PF00005">
    <property type="entry name" value="ABC_tran"/>
    <property type="match status" value="1"/>
</dbReference>
<dbReference type="Gene3D" id="3.40.50.300">
    <property type="entry name" value="P-loop containing nucleotide triphosphate hydrolases"/>
    <property type="match status" value="1"/>
</dbReference>
<dbReference type="Pfam" id="PF00664">
    <property type="entry name" value="ABC_membrane"/>
    <property type="match status" value="1"/>
</dbReference>
<feature type="domain" description="Peptidase C39" evidence="15">
    <location>
        <begin position="28"/>
        <end position="147"/>
    </location>
</feature>
<keyword evidence="3" id="KW-1003">Cell membrane</keyword>
<keyword evidence="7 16" id="KW-0067">ATP-binding</keyword>
<comment type="subcellular location">
    <subcellularLocation>
        <location evidence="1">Cell membrane</location>
        <topology evidence="1">Multi-pass membrane protein</topology>
    </subcellularLocation>
</comment>
<protein>
    <submittedName>
        <fullName evidence="16">NHLM bacteriocin system ABC transporter, peptidase/ATP-binding protein</fullName>
    </submittedName>
</protein>
<dbReference type="RefSeq" id="WP_174549983.1">
    <property type="nucleotide sequence ID" value="NZ_FOOX01000017.1"/>
</dbReference>
<evidence type="ECO:0000256" key="12">
    <source>
        <dbReference type="SAM" id="Phobius"/>
    </source>
</evidence>
<dbReference type="SUPFAM" id="SSF90123">
    <property type="entry name" value="ABC transporter transmembrane region"/>
    <property type="match status" value="1"/>
</dbReference>
<dbReference type="FunFam" id="3.40.50.300:FF:000299">
    <property type="entry name" value="ABC transporter ATP-binding protein/permease"/>
    <property type="match status" value="1"/>
</dbReference>
<evidence type="ECO:0000256" key="10">
    <source>
        <dbReference type="ARBA" id="ARBA00023136"/>
    </source>
</evidence>
<evidence type="ECO:0000313" key="17">
    <source>
        <dbReference type="Proteomes" id="UP000199337"/>
    </source>
</evidence>
<keyword evidence="11" id="KW-0080">Bacteriocin transport</keyword>
<evidence type="ECO:0000256" key="1">
    <source>
        <dbReference type="ARBA" id="ARBA00004651"/>
    </source>
</evidence>
<dbReference type="SUPFAM" id="SSF52540">
    <property type="entry name" value="P-loop containing nucleoside triphosphate hydrolases"/>
    <property type="match status" value="1"/>
</dbReference>
<dbReference type="InterPro" id="IPR039421">
    <property type="entry name" value="Type_1_exporter"/>
</dbReference>
<dbReference type="InterPro" id="IPR003439">
    <property type="entry name" value="ABC_transporter-like_ATP-bd"/>
</dbReference>